<dbReference type="GO" id="GO:0016740">
    <property type="term" value="F:transferase activity"/>
    <property type="evidence" value="ECO:0007669"/>
    <property type="project" value="UniProtKB-KW"/>
</dbReference>
<dbReference type="PANTHER" id="PTHR36174:SF1">
    <property type="entry name" value="LIPID II:GLYCINE GLYCYLTRANSFERASE"/>
    <property type="match status" value="1"/>
</dbReference>
<dbReference type="EMBL" id="CP013659">
    <property type="protein sequence ID" value="ALS76521.1"/>
    <property type="molecule type" value="Genomic_DNA"/>
</dbReference>
<dbReference type="PANTHER" id="PTHR36174">
    <property type="entry name" value="LIPID II:GLYCINE GLYCYLTRANSFERASE"/>
    <property type="match status" value="1"/>
</dbReference>
<sequence length="335" mass="38841">MNDLFFEEAYGKLYERMEHGVCEEYVFQSAYGEIRHLFIKREIPMLIHGERWYDAITPYGYGGPRITRCATGCHSDLVTAFEHAFCKYCKDQRIVSEFVRFHPIFDNARDFSTCYDVTFQRETVGTTLDGFDDPVASEFSKSARKTLRRSLNAGVTCRITVAPSDLARFKEIYYETMSRVHADSYYFFDDAYFDSCLLKFADKIILAEAIYDGQVIAAELHFLYDGIMHTHLSGTVHDFHQLSPIYVLQYGAVRWGKENGVKLIHAGGGRTNDLDDPLYKFKKKFGQHTGYRFYTGRKIWNAEIYEELCKKFRANSDEHFFPAYRANASKQLSSV</sequence>
<organism evidence="2 3">
    <name type="scientific">Planococcus rifietoensis</name>
    <dbReference type="NCBI Taxonomy" id="200991"/>
    <lineage>
        <taxon>Bacteria</taxon>
        <taxon>Bacillati</taxon>
        <taxon>Bacillota</taxon>
        <taxon>Bacilli</taxon>
        <taxon>Bacillales</taxon>
        <taxon>Caryophanaceae</taxon>
        <taxon>Planococcus</taxon>
    </lineage>
</organism>
<gene>
    <name evidence="2" type="ORF">AUC31_15495</name>
</gene>
<dbReference type="SUPFAM" id="SSF55729">
    <property type="entry name" value="Acyl-CoA N-acyltransferases (Nat)"/>
    <property type="match status" value="1"/>
</dbReference>
<name>A0A0U2N745_9BACL</name>
<accession>A0A0U2N745</accession>
<proteinExistence type="predicted"/>
<evidence type="ECO:0000259" key="1">
    <source>
        <dbReference type="Pfam" id="PF13480"/>
    </source>
</evidence>
<dbReference type="AlphaFoldDB" id="A0A0U2N745"/>
<dbReference type="InterPro" id="IPR050644">
    <property type="entry name" value="PG_Glycine_Bridge_Synth"/>
</dbReference>
<dbReference type="InterPro" id="IPR038740">
    <property type="entry name" value="BioF2-like_GNAT_dom"/>
</dbReference>
<reference evidence="2" key="1">
    <citation type="submission" date="2016-01" db="EMBL/GenBank/DDBJ databases">
        <title>Complete genome of Planococcus rifietoensis type strain M8.</title>
        <authorList>
            <person name="See-Too W.S."/>
        </authorList>
    </citation>
    <scope>NUCLEOTIDE SEQUENCE [LARGE SCALE GENOMIC DNA]</scope>
    <source>
        <strain evidence="2">M8</strain>
    </source>
</reference>
<protein>
    <submittedName>
        <fullName evidence="2">Acetyltransferase</fullName>
    </submittedName>
</protein>
<dbReference type="STRING" id="200991.AUC31_15495"/>
<dbReference type="KEGG" id="prt:AUC31_15495"/>
<dbReference type="OrthoDB" id="9785911at2"/>
<evidence type="ECO:0000313" key="2">
    <source>
        <dbReference type="EMBL" id="ALS76521.1"/>
    </source>
</evidence>
<feature type="domain" description="BioF2-like acetyltransferase" evidence="1">
    <location>
        <begin position="141"/>
        <end position="271"/>
    </location>
</feature>
<dbReference type="Pfam" id="PF13480">
    <property type="entry name" value="Acetyltransf_6"/>
    <property type="match status" value="1"/>
</dbReference>
<dbReference type="Proteomes" id="UP000067683">
    <property type="component" value="Chromosome"/>
</dbReference>
<keyword evidence="3" id="KW-1185">Reference proteome</keyword>
<dbReference type="RefSeq" id="WP_058383223.1">
    <property type="nucleotide sequence ID" value="NZ_CP013659.2"/>
</dbReference>
<dbReference type="Gene3D" id="3.40.630.30">
    <property type="match status" value="1"/>
</dbReference>
<dbReference type="InterPro" id="IPR016181">
    <property type="entry name" value="Acyl_CoA_acyltransferase"/>
</dbReference>
<evidence type="ECO:0000313" key="3">
    <source>
        <dbReference type="Proteomes" id="UP000067683"/>
    </source>
</evidence>